<evidence type="ECO:0000256" key="4">
    <source>
        <dbReference type="ARBA" id="ARBA00022827"/>
    </source>
</evidence>
<name>A0A0F9E0S1_9ZZZZ</name>
<dbReference type="InterPro" id="IPR026904">
    <property type="entry name" value="MnmG_C"/>
</dbReference>
<dbReference type="Pfam" id="PF13932">
    <property type="entry name" value="SAM_GIDA_C"/>
    <property type="match status" value="1"/>
</dbReference>
<dbReference type="Gene3D" id="1.10.150.570">
    <property type="entry name" value="GidA associated domain, C-terminal subdomain"/>
    <property type="match status" value="1"/>
</dbReference>
<evidence type="ECO:0000256" key="2">
    <source>
        <dbReference type="ARBA" id="ARBA00007653"/>
    </source>
</evidence>
<gene>
    <name evidence="6" type="ORF">LCGC14_2212720</name>
</gene>
<evidence type="ECO:0000256" key="3">
    <source>
        <dbReference type="ARBA" id="ARBA00022630"/>
    </source>
</evidence>
<dbReference type="GO" id="GO:0005829">
    <property type="term" value="C:cytosol"/>
    <property type="evidence" value="ECO:0007669"/>
    <property type="project" value="TreeGrafter"/>
</dbReference>
<dbReference type="EMBL" id="LAZR01029398">
    <property type="protein sequence ID" value="KKL59696.1"/>
    <property type="molecule type" value="Genomic_DNA"/>
</dbReference>
<dbReference type="AlphaFoldDB" id="A0A0F9E0S1"/>
<keyword evidence="4" id="KW-0274">FAD</keyword>
<dbReference type="GO" id="GO:0030488">
    <property type="term" value="P:tRNA methylation"/>
    <property type="evidence" value="ECO:0007669"/>
    <property type="project" value="TreeGrafter"/>
</dbReference>
<dbReference type="InterPro" id="IPR047001">
    <property type="entry name" value="MnmG_C_subdom"/>
</dbReference>
<evidence type="ECO:0000259" key="5">
    <source>
        <dbReference type="SMART" id="SM01228"/>
    </source>
</evidence>
<sequence>RLDGKALANHLARSDFRIEQMLAPAGAGEADALGQLRSLWADDPGAVLTAAVDCRYAGYLVRERAAAKKLKGLEAKPIPPTLDYDSVPHLRAEARQRLRAVAPETLGQALRISGITPADITVLRVHLAGR</sequence>
<evidence type="ECO:0000256" key="1">
    <source>
        <dbReference type="ARBA" id="ARBA00001974"/>
    </source>
</evidence>
<feature type="non-terminal residue" evidence="6">
    <location>
        <position position="1"/>
    </location>
</feature>
<comment type="cofactor">
    <cofactor evidence="1">
        <name>FAD</name>
        <dbReference type="ChEBI" id="CHEBI:57692"/>
    </cofactor>
</comment>
<dbReference type="GO" id="GO:0002098">
    <property type="term" value="P:tRNA wobble uridine modification"/>
    <property type="evidence" value="ECO:0007669"/>
    <property type="project" value="UniProtKB-ARBA"/>
</dbReference>
<organism evidence="6">
    <name type="scientific">marine sediment metagenome</name>
    <dbReference type="NCBI Taxonomy" id="412755"/>
    <lineage>
        <taxon>unclassified sequences</taxon>
        <taxon>metagenomes</taxon>
        <taxon>ecological metagenomes</taxon>
    </lineage>
</organism>
<feature type="domain" description="tRNA uridine 5-carboxymethylaminomethyl modification enzyme C-terminal subdomain" evidence="5">
    <location>
        <begin position="54"/>
        <end position="125"/>
    </location>
</feature>
<comment type="similarity">
    <text evidence="2">Belongs to the MnmG family.</text>
</comment>
<dbReference type="PANTHER" id="PTHR11806">
    <property type="entry name" value="GLUCOSE INHIBITED DIVISION PROTEIN A"/>
    <property type="match status" value="1"/>
</dbReference>
<reference evidence="6" key="1">
    <citation type="journal article" date="2015" name="Nature">
        <title>Complex archaea that bridge the gap between prokaryotes and eukaryotes.</title>
        <authorList>
            <person name="Spang A."/>
            <person name="Saw J.H."/>
            <person name="Jorgensen S.L."/>
            <person name="Zaremba-Niedzwiedzka K."/>
            <person name="Martijn J."/>
            <person name="Lind A.E."/>
            <person name="van Eijk R."/>
            <person name="Schleper C."/>
            <person name="Guy L."/>
            <person name="Ettema T.J."/>
        </authorList>
    </citation>
    <scope>NUCLEOTIDE SEQUENCE</scope>
</reference>
<evidence type="ECO:0000313" key="6">
    <source>
        <dbReference type="EMBL" id="KKL59696.1"/>
    </source>
</evidence>
<dbReference type="InterPro" id="IPR002218">
    <property type="entry name" value="MnmG-rel"/>
</dbReference>
<accession>A0A0F9E0S1</accession>
<dbReference type="InterPro" id="IPR044920">
    <property type="entry name" value="MnmG_C_subdom_sf"/>
</dbReference>
<dbReference type="FunFam" id="1.10.150.570:FF:000001">
    <property type="entry name" value="tRNA uridine 5-carboxymethylaminomethyl modification enzyme MnmG"/>
    <property type="match status" value="1"/>
</dbReference>
<protein>
    <recommendedName>
        <fullName evidence="5">tRNA uridine 5-carboxymethylaminomethyl modification enzyme C-terminal subdomain domain-containing protein</fullName>
    </recommendedName>
</protein>
<comment type="caution">
    <text evidence="6">The sequence shown here is derived from an EMBL/GenBank/DDBJ whole genome shotgun (WGS) entry which is preliminary data.</text>
</comment>
<dbReference type="GO" id="GO:0050660">
    <property type="term" value="F:flavin adenine dinucleotide binding"/>
    <property type="evidence" value="ECO:0007669"/>
    <property type="project" value="InterPro"/>
</dbReference>
<proteinExistence type="inferred from homology"/>
<dbReference type="SMART" id="SM01228">
    <property type="entry name" value="GIDA_assoc_3"/>
    <property type="match status" value="1"/>
</dbReference>
<dbReference type="PANTHER" id="PTHR11806:SF0">
    <property type="entry name" value="PROTEIN MTO1 HOMOLOG, MITOCHONDRIAL"/>
    <property type="match status" value="1"/>
</dbReference>
<keyword evidence="3" id="KW-0285">Flavoprotein</keyword>